<evidence type="ECO:0000313" key="2">
    <source>
        <dbReference type="EMBL" id="QOZ66809.1"/>
    </source>
</evidence>
<dbReference type="AlphaFoldDB" id="A0AAE7NIY5"/>
<dbReference type="RefSeq" id="WP_092220180.1">
    <property type="nucleotide sequence ID" value="NZ_CP030050.1"/>
</dbReference>
<dbReference type="Pfam" id="PF20028">
    <property type="entry name" value="VMAP-C"/>
    <property type="match status" value="1"/>
</dbReference>
<dbReference type="EMBL" id="CP030050">
    <property type="protein sequence ID" value="QOZ66809.1"/>
    <property type="molecule type" value="Genomic_DNA"/>
</dbReference>
<accession>A0AAE7NIY5</accession>
<dbReference type="InterPro" id="IPR045450">
    <property type="entry name" value="VMAP_C"/>
</dbReference>
<organism evidence="2 3">
    <name type="scientific">Bradyrhizobium arachidis</name>
    <dbReference type="NCBI Taxonomy" id="858423"/>
    <lineage>
        <taxon>Bacteria</taxon>
        <taxon>Pseudomonadati</taxon>
        <taxon>Pseudomonadota</taxon>
        <taxon>Alphaproteobacteria</taxon>
        <taxon>Hyphomicrobiales</taxon>
        <taxon>Nitrobacteraceae</taxon>
        <taxon>Bradyrhizobium</taxon>
    </lineage>
</organism>
<dbReference type="Gene3D" id="3.40.50.1460">
    <property type="match status" value="1"/>
</dbReference>
<gene>
    <name evidence="2" type="ORF">WN72_11145</name>
</gene>
<sequence>MREIVAVIVGIEKYSRSGIDISSPFANAMTAARHLLGMGAKAKNIHLLVNRTSSSDGYRGEVDIERLRAEGVTVLEEPTKAAILNELASVPAGIPPDSRLFLYWCGHGYAGAGDRILLCSDYDAARCDDRTFNATRRFRRLGSHPEYTCFTEQIFLVDVCARYSDVIDPDQLSVSGQRHARQVAAFATREGGYSRGGFSDVALDWLGRQKTWPDTGIVLKTLLPELDKAKLKPFTLDADDEATTIAGRRFGGASARSYPPHVLEVQALLASANLSSRAIRNSYEATLADLRLPVEGDPDLVQMLAELAEMFDAEDLTDISDAFLQFVTRLSFDPEGAPLKRWLEELPAPLAYRRNSVRERLAAEADEKLLIVEIDGNERADPSLLSAFACTRAGKWLNVPPFQRQLADWDELSAAVNSALDSMVQKGVQISEIQFVVRPFLFHHEFHKIPRPNEGELGEHYVVVLRDKYRAYQDPPPQAVLAYKQAMAKCSPDKIKLVQIPSEATKLPQMFSGDQGFCYAGIICGPDPHAETGRRDILRRVVLRGVGYAYWLQKEPACGGDWTIALKKYLLDALAGVGQLKDLPSWIRNGRQECNELAVHGALLWDDPDFKPFLKLSSPSRTST</sequence>
<reference evidence="2 3" key="1">
    <citation type="submission" date="2018-06" db="EMBL/GenBank/DDBJ databases">
        <title>Comparative genomics of Bradyrhizobium nodulating Arachidis hypogaea.</title>
        <authorList>
            <person name="Li Y."/>
        </authorList>
    </citation>
    <scope>NUCLEOTIDE SEQUENCE [LARGE SCALE GENOMIC DNA]</scope>
    <source>
        <strain evidence="2 3">CCBAU 051107</strain>
    </source>
</reference>
<name>A0AAE7NIY5_9BRAD</name>
<dbReference type="Proteomes" id="UP000594015">
    <property type="component" value="Chromosome"/>
</dbReference>
<evidence type="ECO:0000313" key="3">
    <source>
        <dbReference type="Proteomes" id="UP000594015"/>
    </source>
</evidence>
<feature type="domain" description="vWA-MoxR associated protein C-terminal" evidence="1">
    <location>
        <begin position="407"/>
        <end position="608"/>
    </location>
</feature>
<protein>
    <recommendedName>
        <fullName evidence="1">vWA-MoxR associated protein C-terminal domain-containing protein</fullName>
    </recommendedName>
</protein>
<evidence type="ECO:0000259" key="1">
    <source>
        <dbReference type="Pfam" id="PF20028"/>
    </source>
</evidence>
<proteinExistence type="predicted"/>
<dbReference type="KEGG" id="barh:WN72_11145"/>